<organism evidence="1 2">
    <name type="scientific">Streptosporangium brasiliense</name>
    <dbReference type="NCBI Taxonomy" id="47480"/>
    <lineage>
        <taxon>Bacteria</taxon>
        <taxon>Bacillati</taxon>
        <taxon>Actinomycetota</taxon>
        <taxon>Actinomycetes</taxon>
        <taxon>Streptosporangiales</taxon>
        <taxon>Streptosporangiaceae</taxon>
        <taxon>Streptosporangium</taxon>
    </lineage>
</organism>
<dbReference type="RefSeq" id="WP_306872984.1">
    <property type="nucleotide sequence ID" value="NZ_JAUSRB010000002.1"/>
</dbReference>
<protein>
    <submittedName>
        <fullName evidence="1">Ketosteroid isomerase-like protein</fullName>
    </submittedName>
</protein>
<accession>A0ABT9RIZ9</accession>
<dbReference type="EMBL" id="JAUSRB010000002">
    <property type="protein sequence ID" value="MDP9869268.1"/>
    <property type="molecule type" value="Genomic_DNA"/>
</dbReference>
<reference evidence="1 2" key="1">
    <citation type="submission" date="2023-07" db="EMBL/GenBank/DDBJ databases">
        <title>Sequencing the genomes of 1000 actinobacteria strains.</title>
        <authorList>
            <person name="Klenk H.-P."/>
        </authorList>
    </citation>
    <scope>NUCLEOTIDE SEQUENCE [LARGE SCALE GENOMIC DNA]</scope>
    <source>
        <strain evidence="1 2">DSM 44109</strain>
    </source>
</reference>
<proteinExistence type="predicted"/>
<dbReference type="Proteomes" id="UP001230426">
    <property type="component" value="Unassembled WGS sequence"/>
</dbReference>
<dbReference type="Gene3D" id="3.10.450.50">
    <property type="match status" value="1"/>
</dbReference>
<comment type="caution">
    <text evidence="1">The sequence shown here is derived from an EMBL/GenBank/DDBJ whole genome shotgun (WGS) entry which is preliminary data.</text>
</comment>
<sequence length="52" mass="5641">MRSTILTATTPSTRTGDNTQIEELFADFLAAWTPGDAQAFGALFADDSETWT</sequence>
<name>A0ABT9RIZ9_9ACTN</name>
<dbReference type="SUPFAM" id="SSF54427">
    <property type="entry name" value="NTF2-like"/>
    <property type="match status" value="1"/>
</dbReference>
<gene>
    <name evidence="1" type="ORF">J2S55_008534</name>
</gene>
<evidence type="ECO:0000313" key="2">
    <source>
        <dbReference type="Proteomes" id="UP001230426"/>
    </source>
</evidence>
<evidence type="ECO:0000313" key="1">
    <source>
        <dbReference type="EMBL" id="MDP9869268.1"/>
    </source>
</evidence>
<dbReference type="InterPro" id="IPR032710">
    <property type="entry name" value="NTF2-like_dom_sf"/>
</dbReference>
<keyword evidence="2" id="KW-1185">Reference proteome</keyword>